<dbReference type="EC" id="2.7.7.101" evidence="12"/>
<keyword evidence="10 12" id="KW-0238">DNA-binding</keyword>
<dbReference type="FunFam" id="3.90.980.10:FF:000001">
    <property type="entry name" value="DNA primase"/>
    <property type="match status" value="1"/>
</dbReference>
<dbReference type="InterPro" id="IPR050219">
    <property type="entry name" value="DnaG_primase"/>
</dbReference>
<evidence type="ECO:0000256" key="5">
    <source>
        <dbReference type="ARBA" id="ARBA00022705"/>
    </source>
</evidence>
<accession>A0A7W2AQP8</accession>
<evidence type="ECO:0000256" key="14">
    <source>
        <dbReference type="PIRSR" id="PIRSR002811-1"/>
    </source>
</evidence>
<dbReference type="Gene3D" id="1.10.860.10">
    <property type="entry name" value="DNAb Helicase, Chain A"/>
    <property type="match status" value="1"/>
</dbReference>
<comment type="similarity">
    <text evidence="12 13">Belongs to the DnaG primase family.</text>
</comment>
<comment type="domain">
    <text evidence="12">Contains an N-terminal zinc-binding domain, a central core domain that contains the primase activity, and a C-terminal DnaB-binding domain.</text>
</comment>
<dbReference type="PANTHER" id="PTHR30313">
    <property type="entry name" value="DNA PRIMASE"/>
    <property type="match status" value="1"/>
</dbReference>
<dbReference type="GO" id="GO:1990077">
    <property type="term" value="C:primosome complex"/>
    <property type="evidence" value="ECO:0007669"/>
    <property type="project" value="UniProtKB-KW"/>
</dbReference>
<evidence type="ECO:0000256" key="10">
    <source>
        <dbReference type="ARBA" id="ARBA00023125"/>
    </source>
</evidence>
<dbReference type="GO" id="GO:0005737">
    <property type="term" value="C:cytoplasm"/>
    <property type="evidence" value="ECO:0007669"/>
    <property type="project" value="TreeGrafter"/>
</dbReference>
<gene>
    <name evidence="12" type="primary">dnaG</name>
    <name evidence="17" type="ORF">H2C83_00060</name>
</gene>
<dbReference type="GO" id="GO:0003677">
    <property type="term" value="F:DNA binding"/>
    <property type="evidence" value="ECO:0007669"/>
    <property type="project" value="UniProtKB-KW"/>
</dbReference>
<organism evidence="17 18">
    <name type="scientific">Thermoactinomyces mirandus</name>
    <dbReference type="NCBI Taxonomy" id="2756294"/>
    <lineage>
        <taxon>Bacteria</taxon>
        <taxon>Bacillati</taxon>
        <taxon>Bacillota</taxon>
        <taxon>Bacilli</taxon>
        <taxon>Bacillales</taxon>
        <taxon>Thermoactinomycetaceae</taxon>
        <taxon>Thermoactinomyces</taxon>
    </lineage>
</organism>
<dbReference type="HAMAP" id="MF_00974">
    <property type="entry name" value="DNA_primase_DnaG"/>
    <property type="match status" value="1"/>
</dbReference>
<comment type="catalytic activity">
    <reaction evidence="12">
        <text>ssDNA + n NTP = ssDNA/pppN(pN)n-1 hybrid + (n-1) diphosphate.</text>
        <dbReference type="EC" id="2.7.7.101"/>
    </reaction>
</comment>
<dbReference type="GO" id="GO:0003899">
    <property type="term" value="F:DNA-directed RNA polymerase activity"/>
    <property type="evidence" value="ECO:0007669"/>
    <property type="project" value="UniProtKB-UniRule"/>
</dbReference>
<dbReference type="FunFam" id="3.40.1360.10:FF:000002">
    <property type="entry name" value="DNA primase"/>
    <property type="match status" value="1"/>
</dbReference>
<evidence type="ECO:0000256" key="15">
    <source>
        <dbReference type="SAM" id="Coils"/>
    </source>
</evidence>
<comment type="subunit">
    <text evidence="12">Monomer. Interacts with DnaB.</text>
</comment>
<evidence type="ECO:0000256" key="12">
    <source>
        <dbReference type="HAMAP-Rule" id="MF_00974"/>
    </source>
</evidence>
<evidence type="ECO:0000256" key="3">
    <source>
        <dbReference type="ARBA" id="ARBA00022679"/>
    </source>
</evidence>
<comment type="function">
    <text evidence="12 13">RNA polymerase that catalyzes the synthesis of short RNA molecules used as primers for DNA polymerase during DNA replication.</text>
</comment>
<evidence type="ECO:0000256" key="6">
    <source>
        <dbReference type="ARBA" id="ARBA00022723"/>
    </source>
</evidence>
<dbReference type="Gene3D" id="3.40.1360.10">
    <property type="match status" value="1"/>
</dbReference>
<evidence type="ECO:0000313" key="17">
    <source>
        <dbReference type="EMBL" id="MBA4600741.1"/>
    </source>
</evidence>
<comment type="cofactor">
    <cofactor evidence="12 13 14">
        <name>Zn(2+)</name>
        <dbReference type="ChEBI" id="CHEBI:29105"/>
    </cofactor>
    <text evidence="12 13 14">Binds 1 zinc ion per monomer.</text>
</comment>
<dbReference type="Pfam" id="PF08275">
    <property type="entry name" value="DNAG_N"/>
    <property type="match status" value="1"/>
</dbReference>
<dbReference type="SMART" id="SM00400">
    <property type="entry name" value="ZnF_CHCC"/>
    <property type="match status" value="1"/>
</dbReference>
<keyword evidence="11 12" id="KW-0804">Transcription</keyword>
<dbReference type="InterPro" id="IPR016136">
    <property type="entry name" value="DNA_helicase_N/primase_C"/>
</dbReference>
<dbReference type="InterPro" id="IPR002694">
    <property type="entry name" value="Znf_CHC2"/>
</dbReference>
<dbReference type="FunFam" id="3.90.580.10:FF:000001">
    <property type="entry name" value="DNA primase"/>
    <property type="match status" value="1"/>
</dbReference>
<reference evidence="17 18" key="1">
    <citation type="submission" date="2020-07" db="EMBL/GenBank/DDBJ databases">
        <title>Thermoactinomyces phylogeny.</title>
        <authorList>
            <person name="Dunlap C."/>
        </authorList>
    </citation>
    <scope>NUCLEOTIDE SEQUENCE [LARGE SCALE GENOMIC DNA]</scope>
    <source>
        <strain evidence="17 18">AMNI-1</strain>
    </source>
</reference>
<feature type="domain" description="Toprim" evidence="16">
    <location>
        <begin position="263"/>
        <end position="344"/>
    </location>
</feature>
<keyword evidence="7 12" id="KW-0863">Zinc-finger</keyword>
<dbReference type="Proteomes" id="UP000538292">
    <property type="component" value="Unassembled WGS sequence"/>
</dbReference>
<dbReference type="GO" id="GO:0000428">
    <property type="term" value="C:DNA-directed RNA polymerase complex"/>
    <property type="evidence" value="ECO:0007669"/>
    <property type="project" value="UniProtKB-KW"/>
</dbReference>
<dbReference type="PIRSF" id="PIRSF002811">
    <property type="entry name" value="DnaG"/>
    <property type="match status" value="1"/>
</dbReference>
<keyword evidence="5 12" id="KW-0235">DNA replication</keyword>
<feature type="zinc finger region" description="CHC2-type" evidence="12 14">
    <location>
        <begin position="40"/>
        <end position="64"/>
    </location>
</feature>
<dbReference type="InterPro" id="IPR006171">
    <property type="entry name" value="TOPRIM_dom"/>
</dbReference>
<dbReference type="InterPro" id="IPR037068">
    <property type="entry name" value="DNA_primase_core_N_sf"/>
</dbReference>
<dbReference type="GO" id="GO:0008270">
    <property type="term" value="F:zinc ion binding"/>
    <property type="evidence" value="ECO:0007669"/>
    <property type="project" value="UniProtKB-UniRule"/>
</dbReference>
<evidence type="ECO:0000256" key="13">
    <source>
        <dbReference type="PIRNR" id="PIRNR002811"/>
    </source>
</evidence>
<dbReference type="InterPro" id="IPR036977">
    <property type="entry name" value="DNA_primase_Znf_CHC2"/>
</dbReference>
<dbReference type="EMBL" id="JACEOL010000001">
    <property type="protein sequence ID" value="MBA4600741.1"/>
    <property type="molecule type" value="Genomic_DNA"/>
</dbReference>
<evidence type="ECO:0000256" key="4">
    <source>
        <dbReference type="ARBA" id="ARBA00022695"/>
    </source>
</evidence>
<dbReference type="InterPro" id="IPR019475">
    <property type="entry name" value="DNA_primase_DnaB-bd"/>
</dbReference>
<dbReference type="InterPro" id="IPR030846">
    <property type="entry name" value="DnaG_bac"/>
</dbReference>
<evidence type="ECO:0000256" key="8">
    <source>
        <dbReference type="ARBA" id="ARBA00022833"/>
    </source>
</evidence>
<evidence type="ECO:0000259" key="16">
    <source>
        <dbReference type="PROSITE" id="PS50880"/>
    </source>
</evidence>
<protein>
    <recommendedName>
        <fullName evidence="12 13">DNA primase</fullName>
        <ecNumber evidence="12">2.7.7.101</ecNumber>
    </recommendedName>
</protein>
<dbReference type="Gene3D" id="3.90.980.10">
    <property type="entry name" value="DNA primase, catalytic core, N-terminal domain"/>
    <property type="match status" value="1"/>
</dbReference>
<keyword evidence="6 12" id="KW-0479">Metal-binding</keyword>
<dbReference type="SMART" id="SM00493">
    <property type="entry name" value="TOPRIM"/>
    <property type="match status" value="1"/>
</dbReference>
<dbReference type="NCBIfam" id="TIGR01391">
    <property type="entry name" value="dnaG"/>
    <property type="match status" value="1"/>
</dbReference>
<keyword evidence="15" id="KW-0175">Coiled coil</keyword>
<proteinExistence type="inferred from homology"/>
<evidence type="ECO:0000256" key="1">
    <source>
        <dbReference type="ARBA" id="ARBA00022478"/>
    </source>
</evidence>
<dbReference type="Pfam" id="PF13155">
    <property type="entry name" value="Toprim_2"/>
    <property type="match status" value="1"/>
</dbReference>
<keyword evidence="4 12" id="KW-0548">Nucleotidyltransferase</keyword>
<dbReference type="CDD" id="cd03364">
    <property type="entry name" value="TOPRIM_DnaG_primases"/>
    <property type="match status" value="1"/>
</dbReference>
<dbReference type="SUPFAM" id="SSF57783">
    <property type="entry name" value="Zinc beta-ribbon"/>
    <property type="match status" value="1"/>
</dbReference>
<dbReference type="InterPro" id="IPR006295">
    <property type="entry name" value="DNA_primase_DnaG"/>
</dbReference>
<dbReference type="InterPro" id="IPR034151">
    <property type="entry name" value="TOPRIM_DnaG_bac"/>
</dbReference>
<keyword evidence="1 12" id="KW-0240">DNA-directed RNA polymerase</keyword>
<evidence type="ECO:0000256" key="11">
    <source>
        <dbReference type="ARBA" id="ARBA00023163"/>
    </source>
</evidence>
<dbReference type="Gene3D" id="3.90.580.10">
    <property type="entry name" value="Zinc finger, CHC2-type domain"/>
    <property type="match status" value="1"/>
</dbReference>
<keyword evidence="2 12" id="KW-0639">Primosome</keyword>
<keyword evidence="8 12" id="KW-0862">Zinc</keyword>
<keyword evidence="9" id="KW-0460">Magnesium</keyword>
<sequence length="613" mass="70466">MGYRIPDEVIDQVRKHYDIVDVVQQTVSLKKSGRNYFGLCPFHSEKTPSFSVAPDKQIFYCFGCGKGGDVIKFVMETEQYTYIEAVTHLAENAGIHIPRPEVDVLPDHEERERQQMRKALDLATKLFHYVLVSTKHGRIAREYLENRGVRPETIKEFQLGYAPSSFQFLLSFLKARGFSEDILEKVGLITSWERGNNKKFYDRFRHRIMFPIHDSQGKVVGFGGRALGDGHPKYLNSPDTVLFHKRNHLYNLHRARSHIRKNLQAVLFEGYMDVITAWQAGVEQVVATLGTALNENQARILRRNAGTVILCYDSDAAGQSAAMRGLEQLKSEELTVKVAQMPAGMDPDDYIRRFGGTAFKEEILATAMSLTAFKLESFKKKYHLQDEDQRMKYLSEAIEVIAELPKAIEQDHYLRRLAEEFQLSLDALKEEQRKATKRRKRKSKRDKDRIAWNNGYQEISKHLIGNSQPQSIAEKSEMYLIAYMIKSKSITEWVKNHLGADFVTEKYAALAAYLYSYYDQGHPEDPGCFISMLSDSALESEASRLALMDLPDDISEEALMDYVQHIRNVPLLEQIAEKERQIEQLSRADEPVKAARLSVEVTQLRKQLHVRMR</sequence>
<dbReference type="Pfam" id="PF01807">
    <property type="entry name" value="Zn_ribbon_DnaG"/>
    <property type="match status" value="1"/>
</dbReference>
<dbReference type="RefSeq" id="WP_181736530.1">
    <property type="nucleotide sequence ID" value="NZ_JACEOL010000001.1"/>
</dbReference>
<name>A0A7W2AQP8_9BACL</name>
<dbReference type="Pfam" id="PF10410">
    <property type="entry name" value="DnaB_bind"/>
    <property type="match status" value="1"/>
</dbReference>
<comment type="caution">
    <text evidence="17">The sequence shown here is derived from an EMBL/GenBank/DDBJ whole genome shotgun (WGS) entry which is preliminary data.</text>
</comment>
<dbReference type="GO" id="GO:0006269">
    <property type="term" value="P:DNA replication, synthesis of primer"/>
    <property type="evidence" value="ECO:0007669"/>
    <property type="project" value="UniProtKB-UniRule"/>
</dbReference>
<evidence type="ECO:0000256" key="7">
    <source>
        <dbReference type="ARBA" id="ARBA00022771"/>
    </source>
</evidence>
<dbReference type="SUPFAM" id="SSF56731">
    <property type="entry name" value="DNA primase core"/>
    <property type="match status" value="1"/>
</dbReference>
<dbReference type="PROSITE" id="PS50880">
    <property type="entry name" value="TOPRIM"/>
    <property type="match status" value="1"/>
</dbReference>
<keyword evidence="3 12" id="KW-0808">Transferase</keyword>
<dbReference type="InterPro" id="IPR013264">
    <property type="entry name" value="DNAG_N"/>
</dbReference>
<evidence type="ECO:0000256" key="9">
    <source>
        <dbReference type="ARBA" id="ARBA00022842"/>
    </source>
</evidence>
<keyword evidence="18" id="KW-1185">Reference proteome</keyword>
<evidence type="ECO:0000256" key="2">
    <source>
        <dbReference type="ARBA" id="ARBA00022515"/>
    </source>
</evidence>
<evidence type="ECO:0000313" key="18">
    <source>
        <dbReference type="Proteomes" id="UP000538292"/>
    </source>
</evidence>
<dbReference type="AlphaFoldDB" id="A0A7W2AQP8"/>
<feature type="coiled-coil region" evidence="15">
    <location>
        <begin position="414"/>
        <end position="445"/>
    </location>
</feature>
<dbReference type="PANTHER" id="PTHR30313:SF2">
    <property type="entry name" value="DNA PRIMASE"/>
    <property type="match status" value="1"/>
</dbReference>